<keyword evidence="3" id="KW-1185">Reference proteome</keyword>
<dbReference type="GO" id="GO:0006629">
    <property type="term" value="P:lipid metabolic process"/>
    <property type="evidence" value="ECO:0007669"/>
    <property type="project" value="InterPro"/>
</dbReference>
<accession>A0A265N8N1</accession>
<dbReference type="OrthoDB" id="384721at2"/>
<evidence type="ECO:0000259" key="1">
    <source>
        <dbReference type="PROSITE" id="PS51704"/>
    </source>
</evidence>
<dbReference type="EMBL" id="NPMS01000005">
    <property type="protein sequence ID" value="OZU88362.1"/>
    <property type="molecule type" value="Genomic_DNA"/>
</dbReference>
<sequence>MVLNFAHRGSLTEAPENTLPAFQKAIAHGAEAIELDVQLTKDRQLVVCHDHKLTRFNKNAPKRIIDMSLEEIKGIDVSGSFKEEYMGTTLPTLDEVLEICQDELLLNIEIKNIPVLYEGIEDILIRCLSEYNRLHNVIISSFDHMALKRIQDIAPSMPIGMLFYYRILQPWKYAEHSGLEVASIHPNQVYTDREFVKQCKASGYKVYPYTVNDLKHYEELVDFGVDGVFSNNPEIFGKVTSLKLKG</sequence>
<dbReference type="AlphaFoldDB" id="A0A265N8N1"/>
<evidence type="ECO:0000313" key="2">
    <source>
        <dbReference type="EMBL" id="OZU88362.1"/>
    </source>
</evidence>
<dbReference type="Gene3D" id="3.20.20.190">
    <property type="entry name" value="Phosphatidylinositol (PI) phosphodiesterase"/>
    <property type="match status" value="1"/>
</dbReference>
<dbReference type="PROSITE" id="PS51704">
    <property type="entry name" value="GP_PDE"/>
    <property type="match status" value="1"/>
</dbReference>
<dbReference type="InterPro" id="IPR017946">
    <property type="entry name" value="PLC-like_Pdiesterase_TIM-brl"/>
</dbReference>
<feature type="domain" description="GP-PDE" evidence="1">
    <location>
        <begin position="2"/>
        <end position="240"/>
    </location>
</feature>
<evidence type="ECO:0000313" key="3">
    <source>
        <dbReference type="Proteomes" id="UP000216498"/>
    </source>
</evidence>
<name>A0A265N8N1_9BACI</name>
<dbReference type="InterPro" id="IPR030395">
    <property type="entry name" value="GP_PDE_dom"/>
</dbReference>
<protein>
    <recommendedName>
        <fullName evidence="1">GP-PDE domain-containing protein</fullName>
    </recommendedName>
</protein>
<reference evidence="2 3" key="1">
    <citation type="submission" date="2017-08" db="EMBL/GenBank/DDBJ databases">
        <title>Virgibacillus indicus sp. nov. and Virgibacillus profoundi sp. nov, two moderately halophilic bacteria isolated from marine sediment by using the Microfluidic Streak Plate.</title>
        <authorList>
            <person name="Xu B."/>
            <person name="Hu B."/>
            <person name="Wang J."/>
            <person name="Zhu Y."/>
            <person name="Huang L."/>
            <person name="Du W."/>
            <person name="Huang Y."/>
        </authorList>
    </citation>
    <scope>NUCLEOTIDE SEQUENCE [LARGE SCALE GENOMIC DNA]</scope>
    <source>
        <strain evidence="2 3">IO3-P2-C2</strain>
    </source>
</reference>
<proteinExistence type="predicted"/>
<dbReference type="PANTHER" id="PTHR46211">
    <property type="entry name" value="GLYCEROPHOSPHORYL DIESTER PHOSPHODIESTERASE"/>
    <property type="match status" value="1"/>
</dbReference>
<dbReference type="Pfam" id="PF03009">
    <property type="entry name" value="GDPD"/>
    <property type="match status" value="1"/>
</dbReference>
<comment type="caution">
    <text evidence="2">The sequence shown here is derived from an EMBL/GenBank/DDBJ whole genome shotgun (WGS) entry which is preliminary data.</text>
</comment>
<dbReference type="Proteomes" id="UP000216498">
    <property type="component" value="Unassembled WGS sequence"/>
</dbReference>
<dbReference type="SUPFAM" id="SSF51695">
    <property type="entry name" value="PLC-like phosphodiesterases"/>
    <property type="match status" value="1"/>
</dbReference>
<dbReference type="PANTHER" id="PTHR46211:SF1">
    <property type="entry name" value="GLYCEROPHOSPHODIESTER PHOSPHODIESTERASE, CYTOPLASMIC"/>
    <property type="match status" value="1"/>
</dbReference>
<dbReference type="RefSeq" id="WP_094886101.1">
    <property type="nucleotide sequence ID" value="NZ_NPMS01000005.1"/>
</dbReference>
<gene>
    <name evidence="2" type="ORF">CIL03_11980</name>
</gene>
<dbReference type="GO" id="GO:0008081">
    <property type="term" value="F:phosphoric diester hydrolase activity"/>
    <property type="evidence" value="ECO:0007669"/>
    <property type="project" value="InterPro"/>
</dbReference>
<organism evidence="2 3">
    <name type="scientific">Virgibacillus indicus</name>
    <dbReference type="NCBI Taxonomy" id="2024554"/>
    <lineage>
        <taxon>Bacteria</taxon>
        <taxon>Bacillati</taxon>
        <taxon>Bacillota</taxon>
        <taxon>Bacilli</taxon>
        <taxon>Bacillales</taxon>
        <taxon>Bacillaceae</taxon>
        <taxon>Virgibacillus</taxon>
    </lineage>
</organism>